<keyword evidence="1" id="KW-0472">Membrane</keyword>
<feature type="domain" description="Mce/MlaD" evidence="2">
    <location>
        <begin position="35"/>
        <end position="114"/>
    </location>
</feature>
<organism evidence="3 4">
    <name type="scientific">Pseudotenacibaculum haliotis</name>
    <dbReference type="NCBI Taxonomy" id="1862138"/>
    <lineage>
        <taxon>Bacteria</taxon>
        <taxon>Pseudomonadati</taxon>
        <taxon>Bacteroidota</taxon>
        <taxon>Flavobacteriia</taxon>
        <taxon>Flavobacteriales</taxon>
        <taxon>Flavobacteriaceae</taxon>
        <taxon>Pseudotenacibaculum</taxon>
    </lineage>
</organism>
<evidence type="ECO:0000256" key="1">
    <source>
        <dbReference type="SAM" id="Phobius"/>
    </source>
</evidence>
<dbReference type="InterPro" id="IPR052336">
    <property type="entry name" value="MlaD_Phospholipid_Transporter"/>
</dbReference>
<reference evidence="4" key="1">
    <citation type="journal article" date="2019" name="Int. J. Syst. Evol. Microbiol.">
        <title>The Global Catalogue of Microorganisms (GCM) 10K type strain sequencing project: providing services to taxonomists for standard genome sequencing and annotation.</title>
        <authorList>
            <consortium name="The Broad Institute Genomics Platform"/>
            <consortium name="The Broad Institute Genome Sequencing Center for Infectious Disease"/>
            <person name="Wu L."/>
            <person name="Ma J."/>
        </authorList>
    </citation>
    <scope>NUCLEOTIDE SEQUENCE [LARGE SCALE GENOMIC DNA]</scope>
    <source>
        <strain evidence="4">KCTC 52127</strain>
    </source>
</reference>
<dbReference type="Proteomes" id="UP001597508">
    <property type="component" value="Unassembled WGS sequence"/>
</dbReference>
<dbReference type="EMBL" id="JBHULH010000001">
    <property type="protein sequence ID" value="MFD2566031.1"/>
    <property type="molecule type" value="Genomic_DNA"/>
</dbReference>
<keyword evidence="1" id="KW-1133">Transmembrane helix</keyword>
<sequence>MSREVKTGIVSLVIIALFVWGYNFLKGQNLFEANSRTFYIEYDNIRGLNKASTVSINGLQVGRVSDITFNTDPDKKGMLVVEIAVENDFPFTKNSVVKIYSTGIIGGESLAIIPSYEGELAVSGDFLKGEVESDIFTSVGQSLNPLKTKVERVIIEADSLLIALNDILDDKTRRSFKRTIRGFEDMTSTMNKTLSSLNKMIDSSRLDIDVTLENTKRVTDNFAKVSDTLVNANMGLTIRTLKGTLDNVNGLLSGMEEGKGTIGKLMTNDSLYVNLTNASKELEELLREMKLNPKRFVHFSLFGKKAKPYNEENNKKNVSNKK</sequence>
<keyword evidence="4" id="KW-1185">Reference proteome</keyword>
<dbReference type="RefSeq" id="WP_379664754.1">
    <property type="nucleotide sequence ID" value="NZ_JBHULH010000001.1"/>
</dbReference>
<protein>
    <submittedName>
        <fullName evidence="3">MlaD family protein</fullName>
    </submittedName>
</protein>
<feature type="transmembrane region" description="Helical" evidence="1">
    <location>
        <begin position="7"/>
        <end position="25"/>
    </location>
</feature>
<proteinExistence type="predicted"/>
<evidence type="ECO:0000259" key="2">
    <source>
        <dbReference type="Pfam" id="PF02470"/>
    </source>
</evidence>
<dbReference type="InterPro" id="IPR003399">
    <property type="entry name" value="Mce/MlaD"/>
</dbReference>
<gene>
    <name evidence="3" type="ORF">ACFSRZ_01530</name>
</gene>
<dbReference type="PANTHER" id="PTHR33371">
    <property type="entry name" value="INTERMEMBRANE PHOSPHOLIPID TRANSPORT SYSTEM BINDING PROTEIN MLAD-RELATED"/>
    <property type="match status" value="1"/>
</dbReference>
<comment type="caution">
    <text evidence="3">The sequence shown here is derived from an EMBL/GenBank/DDBJ whole genome shotgun (WGS) entry which is preliminary data.</text>
</comment>
<evidence type="ECO:0000313" key="3">
    <source>
        <dbReference type="EMBL" id="MFD2566031.1"/>
    </source>
</evidence>
<name>A0ABW5LQE1_9FLAO</name>
<accession>A0ABW5LQE1</accession>
<keyword evidence="1" id="KW-0812">Transmembrane</keyword>
<dbReference type="PANTHER" id="PTHR33371:SF4">
    <property type="entry name" value="INTERMEMBRANE PHOSPHOLIPID TRANSPORT SYSTEM BINDING PROTEIN MLAD"/>
    <property type="match status" value="1"/>
</dbReference>
<evidence type="ECO:0000313" key="4">
    <source>
        <dbReference type="Proteomes" id="UP001597508"/>
    </source>
</evidence>
<dbReference type="Pfam" id="PF02470">
    <property type="entry name" value="MlaD"/>
    <property type="match status" value="1"/>
</dbReference>